<feature type="region of interest" description="Disordered" evidence="1">
    <location>
        <begin position="66"/>
        <end position="96"/>
    </location>
</feature>
<sequence length="96" mass="10806">TVSGPRDWAWLPSCLIKYWSGKSSDQQDIQVKMEKNENVMAARAASPPSFSGLSSGFEACHWLVRKQKPTNQRNAQKAGMDHHQHAKGKDKDNKKI</sequence>
<evidence type="ECO:0000313" key="3">
    <source>
        <dbReference type="Proteomes" id="UP000276834"/>
    </source>
</evidence>
<proteinExistence type="predicted"/>
<comment type="caution">
    <text evidence="2">The sequence shown here is derived from an EMBL/GenBank/DDBJ whole genome shotgun (WGS) entry which is preliminary data.</text>
</comment>
<keyword evidence="3" id="KW-1185">Reference proteome</keyword>
<accession>A0A3L8SCQ0</accession>
<reference evidence="2 3" key="1">
    <citation type="journal article" date="2018" name="Proc. R. Soc. B">
        <title>A non-coding region near Follistatin controls head colour polymorphism in the Gouldian finch.</title>
        <authorList>
            <person name="Toomey M.B."/>
            <person name="Marques C.I."/>
            <person name="Andrade P."/>
            <person name="Araujo P.M."/>
            <person name="Sabatino S."/>
            <person name="Gazda M.A."/>
            <person name="Afonso S."/>
            <person name="Lopes R.J."/>
            <person name="Corbo J.C."/>
            <person name="Carneiro M."/>
        </authorList>
    </citation>
    <scope>NUCLEOTIDE SEQUENCE [LARGE SCALE GENOMIC DNA]</scope>
    <source>
        <strain evidence="2">Red01</strain>
        <tissue evidence="2">Muscle</tissue>
    </source>
</reference>
<dbReference type="AlphaFoldDB" id="A0A3L8SCQ0"/>
<dbReference type="Proteomes" id="UP000276834">
    <property type="component" value="Unassembled WGS sequence"/>
</dbReference>
<dbReference type="EMBL" id="QUSF01000028">
    <property type="protein sequence ID" value="RLW00197.1"/>
    <property type="molecule type" value="Genomic_DNA"/>
</dbReference>
<organism evidence="2 3">
    <name type="scientific">Chloebia gouldiae</name>
    <name type="common">Gouldian finch</name>
    <name type="synonym">Erythrura gouldiae</name>
    <dbReference type="NCBI Taxonomy" id="44316"/>
    <lineage>
        <taxon>Eukaryota</taxon>
        <taxon>Metazoa</taxon>
        <taxon>Chordata</taxon>
        <taxon>Craniata</taxon>
        <taxon>Vertebrata</taxon>
        <taxon>Euteleostomi</taxon>
        <taxon>Archelosauria</taxon>
        <taxon>Archosauria</taxon>
        <taxon>Dinosauria</taxon>
        <taxon>Saurischia</taxon>
        <taxon>Theropoda</taxon>
        <taxon>Coelurosauria</taxon>
        <taxon>Aves</taxon>
        <taxon>Neognathae</taxon>
        <taxon>Neoaves</taxon>
        <taxon>Telluraves</taxon>
        <taxon>Australaves</taxon>
        <taxon>Passeriformes</taxon>
        <taxon>Passeroidea</taxon>
        <taxon>Passeridae</taxon>
        <taxon>Chloebia</taxon>
    </lineage>
</organism>
<feature type="compositionally biased region" description="Basic and acidic residues" evidence="1">
    <location>
        <begin position="79"/>
        <end position="96"/>
    </location>
</feature>
<feature type="non-terminal residue" evidence="2">
    <location>
        <position position="96"/>
    </location>
</feature>
<gene>
    <name evidence="2" type="ORF">DV515_00009072</name>
</gene>
<protein>
    <submittedName>
        <fullName evidence="2">Uncharacterized protein</fullName>
    </submittedName>
</protein>
<evidence type="ECO:0000256" key="1">
    <source>
        <dbReference type="SAM" id="MobiDB-lite"/>
    </source>
</evidence>
<name>A0A3L8SCQ0_CHLGU</name>
<feature type="non-terminal residue" evidence="2">
    <location>
        <position position="1"/>
    </location>
</feature>
<evidence type="ECO:0000313" key="2">
    <source>
        <dbReference type="EMBL" id="RLW00197.1"/>
    </source>
</evidence>